<keyword evidence="3 6" id="KW-0732">Signal</keyword>
<reference evidence="7 8" key="1">
    <citation type="journal article" date="2023" name="Antonie Van Leeuwenhoek">
        <title>Mesoterricola silvestris gen. nov., sp. nov., Mesoterricola sediminis sp. nov., Geothrix oryzae sp. nov., Geothrix edaphica sp. nov., Geothrix rubra sp. nov., and Geothrix limicola sp. nov., six novel members of Acidobacteriota isolated from soils.</title>
        <authorList>
            <person name="Itoh H."/>
            <person name="Sugisawa Y."/>
            <person name="Mise K."/>
            <person name="Xu Z."/>
            <person name="Kuniyasu M."/>
            <person name="Ushijima N."/>
            <person name="Kawano K."/>
            <person name="Kobayashi E."/>
            <person name="Shiratori Y."/>
            <person name="Masuda Y."/>
            <person name="Senoo K."/>
        </authorList>
    </citation>
    <scope>NUCLEOTIDE SEQUENCE [LARGE SCALE GENOMIC DNA]</scope>
    <source>
        <strain evidence="7 8">Red804</strain>
    </source>
</reference>
<feature type="region of interest" description="Disordered" evidence="5">
    <location>
        <begin position="26"/>
        <end position="47"/>
    </location>
</feature>
<keyword evidence="4" id="KW-0574">Periplasm</keyword>
<organism evidence="7 8">
    <name type="scientific">Geothrix limicola</name>
    <dbReference type="NCBI Taxonomy" id="2927978"/>
    <lineage>
        <taxon>Bacteria</taxon>
        <taxon>Pseudomonadati</taxon>
        <taxon>Acidobacteriota</taxon>
        <taxon>Holophagae</taxon>
        <taxon>Holophagales</taxon>
        <taxon>Holophagaceae</taxon>
        <taxon>Geothrix</taxon>
    </lineage>
</organism>
<dbReference type="EMBL" id="BSDE01000003">
    <property type="protein sequence ID" value="GLH73345.1"/>
    <property type="molecule type" value="Genomic_DNA"/>
</dbReference>
<dbReference type="Pfam" id="PF13801">
    <property type="entry name" value="Metal_resist"/>
    <property type="match status" value="1"/>
</dbReference>
<evidence type="ECO:0000256" key="1">
    <source>
        <dbReference type="ARBA" id="ARBA00004418"/>
    </source>
</evidence>
<dbReference type="Gene3D" id="1.20.120.1490">
    <property type="match status" value="1"/>
</dbReference>
<evidence type="ECO:0008006" key="9">
    <source>
        <dbReference type="Google" id="ProtNLM"/>
    </source>
</evidence>
<dbReference type="InterPro" id="IPR052211">
    <property type="entry name" value="Cpx_auxiliary_protein"/>
</dbReference>
<dbReference type="InterPro" id="IPR012899">
    <property type="entry name" value="LTXXQ"/>
</dbReference>
<dbReference type="RefSeq" id="WP_285574306.1">
    <property type="nucleotide sequence ID" value="NZ_BSDE01000003.1"/>
</dbReference>
<evidence type="ECO:0000256" key="5">
    <source>
        <dbReference type="SAM" id="MobiDB-lite"/>
    </source>
</evidence>
<feature type="region of interest" description="Disordered" evidence="5">
    <location>
        <begin position="139"/>
        <end position="180"/>
    </location>
</feature>
<evidence type="ECO:0000256" key="2">
    <source>
        <dbReference type="ARBA" id="ARBA00008441"/>
    </source>
</evidence>
<comment type="subcellular location">
    <subcellularLocation>
        <location evidence="1">Periplasm</location>
    </subcellularLocation>
</comment>
<comment type="caution">
    <text evidence="7">The sequence shown here is derived from an EMBL/GenBank/DDBJ whole genome shotgun (WGS) entry which is preliminary data.</text>
</comment>
<feature type="chain" id="PRO_5047519223" description="Periplasmic heavy metal sensor" evidence="6">
    <location>
        <begin position="24"/>
        <end position="180"/>
    </location>
</feature>
<accession>A0ABQ5QER9</accession>
<dbReference type="PANTHER" id="PTHR38102">
    <property type="entry name" value="PERIPLASMIC CHAPERONE SPY"/>
    <property type="match status" value="1"/>
</dbReference>
<evidence type="ECO:0000256" key="6">
    <source>
        <dbReference type="SAM" id="SignalP"/>
    </source>
</evidence>
<feature type="compositionally biased region" description="Gly residues" evidence="5">
    <location>
        <begin position="147"/>
        <end position="169"/>
    </location>
</feature>
<protein>
    <recommendedName>
        <fullName evidence="9">Periplasmic heavy metal sensor</fullName>
    </recommendedName>
</protein>
<evidence type="ECO:0000313" key="7">
    <source>
        <dbReference type="EMBL" id="GLH73345.1"/>
    </source>
</evidence>
<dbReference type="PANTHER" id="PTHR38102:SF1">
    <property type="entry name" value="PERIPLASMIC CHAPERONE SPY"/>
    <property type="match status" value="1"/>
</dbReference>
<keyword evidence="8" id="KW-1185">Reference proteome</keyword>
<feature type="signal peptide" evidence="6">
    <location>
        <begin position="1"/>
        <end position="23"/>
    </location>
</feature>
<sequence length="180" mass="18570">MNIRSLRIAALTAAVLSIGGALSAQMPGPNPAHGHGPMGEGHGFKGLNLTTDQQAKVKAIHESHQAAFKAKGEEARAAHKALGEAMANDATDAKTLRTLHDAAAAAQFELLLEHRAVRQEILPLLSADQKALFNKHPMGMSPHHGHGMGPGFGGPMHGGSRHGGPGPEGMGPDAPPVKPS</sequence>
<dbReference type="CDD" id="cd09916">
    <property type="entry name" value="CpxP_like"/>
    <property type="match status" value="1"/>
</dbReference>
<evidence type="ECO:0000256" key="3">
    <source>
        <dbReference type="ARBA" id="ARBA00022729"/>
    </source>
</evidence>
<gene>
    <name evidence="7" type="ORF">GETHLI_18470</name>
</gene>
<dbReference type="Proteomes" id="UP001165069">
    <property type="component" value="Unassembled WGS sequence"/>
</dbReference>
<evidence type="ECO:0000313" key="8">
    <source>
        <dbReference type="Proteomes" id="UP001165069"/>
    </source>
</evidence>
<evidence type="ECO:0000256" key="4">
    <source>
        <dbReference type="ARBA" id="ARBA00022764"/>
    </source>
</evidence>
<proteinExistence type="inferred from homology"/>
<dbReference type="InterPro" id="IPR025961">
    <property type="entry name" value="Metal_resist"/>
</dbReference>
<name>A0ABQ5QER9_9BACT</name>
<comment type="similarity">
    <text evidence="2">Belongs to the CpxP/Spy family.</text>
</comment>